<comment type="caution">
    <text evidence="2">The sequence shown here is derived from an EMBL/GenBank/DDBJ whole genome shotgun (WGS) entry which is preliminary data.</text>
</comment>
<proteinExistence type="predicted"/>
<keyword evidence="3" id="KW-1185">Reference proteome</keyword>
<evidence type="ECO:0000313" key="2">
    <source>
        <dbReference type="EMBL" id="ORY48978.1"/>
    </source>
</evidence>
<name>A0A1Y2CPM1_9FUNG</name>
<accession>A0A1Y2CPM1</accession>
<feature type="compositionally biased region" description="Polar residues" evidence="1">
    <location>
        <begin position="50"/>
        <end position="60"/>
    </location>
</feature>
<feature type="compositionally biased region" description="Polar residues" evidence="1">
    <location>
        <begin position="15"/>
        <end position="31"/>
    </location>
</feature>
<dbReference type="Proteomes" id="UP000193642">
    <property type="component" value="Unassembled WGS sequence"/>
</dbReference>
<dbReference type="EMBL" id="MCGO01000010">
    <property type="protein sequence ID" value="ORY48978.1"/>
    <property type="molecule type" value="Genomic_DNA"/>
</dbReference>
<gene>
    <name evidence="2" type="ORF">BCR33DRAFT_781981</name>
</gene>
<protein>
    <submittedName>
        <fullName evidence="2">Uncharacterized protein</fullName>
    </submittedName>
</protein>
<feature type="compositionally biased region" description="Low complexity" evidence="1">
    <location>
        <begin position="32"/>
        <end position="48"/>
    </location>
</feature>
<feature type="region of interest" description="Disordered" evidence="1">
    <location>
        <begin position="1"/>
        <end position="84"/>
    </location>
</feature>
<dbReference type="OrthoDB" id="2124074at2759"/>
<reference evidence="2 3" key="1">
    <citation type="submission" date="2016-07" db="EMBL/GenBank/DDBJ databases">
        <title>Pervasive Adenine N6-methylation of Active Genes in Fungi.</title>
        <authorList>
            <consortium name="DOE Joint Genome Institute"/>
            <person name="Mondo S.J."/>
            <person name="Dannebaum R.O."/>
            <person name="Kuo R.C."/>
            <person name="Labutti K."/>
            <person name="Haridas S."/>
            <person name="Kuo A."/>
            <person name="Salamov A."/>
            <person name="Ahrendt S.R."/>
            <person name="Lipzen A."/>
            <person name="Sullivan W."/>
            <person name="Andreopoulos W.B."/>
            <person name="Clum A."/>
            <person name="Lindquist E."/>
            <person name="Daum C."/>
            <person name="Ramamoorthy G.K."/>
            <person name="Gryganskyi A."/>
            <person name="Culley D."/>
            <person name="Magnuson J.K."/>
            <person name="James T.Y."/>
            <person name="O'Malley M.A."/>
            <person name="Stajich J.E."/>
            <person name="Spatafora J.W."/>
            <person name="Visel A."/>
            <person name="Grigoriev I.V."/>
        </authorList>
    </citation>
    <scope>NUCLEOTIDE SEQUENCE [LARGE SCALE GENOMIC DNA]</scope>
    <source>
        <strain evidence="2 3">JEL800</strain>
    </source>
</reference>
<evidence type="ECO:0000256" key="1">
    <source>
        <dbReference type="SAM" id="MobiDB-lite"/>
    </source>
</evidence>
<dbReference type="AlphaFoldDB" id="A0A1Y2CPM1"/>
<evidence type="ECO:0000313" key="3">
    <source>
        <dbReference type="Proteomes" id="UP000193642"/>
    </source>
</evidence>
<feature type="compositionally biased region" description="Polar residues" evidence="1">
    <location>
        <begin position="73"/>
        <end position="83"/>
    </location>
</feature>
<organism evidence="2 3">
    <name type="scientific">Rhizoclosmatium globosum</name>
    <dbReference type="NCBI Taxonomy" id="329046"/>
    <lineage>
        <taxon>Eukaryota</taxon>
        <taxon>Fungi</taxon>
        <taxon>Fungi incertae sedis</taxon>
        <taxon>Chytridiomycota</taxon>
        <taxon>Chytridiomycota incertae sedis</taxon>
        <taxon>Chytridiomycetes</taxon>
        <taxon>Chytridiales</taxon>
        <taxon>Chytriomycetaceae</taxon>
        <taxon>Rhizoclosmatium</taxon>
    </lineage>
</organism>
<sequence length="209" mass="23997">MSSRPNIRRRVQDPKINTTINPQLTKRSSNLSVTSERSPTSPSSPRRSALNRSRSPNAVSSFWGEDSGKKYDSQTSVASSTATLKPDWMNEEEKANIKEWYSAQKSSVLERDSVVKRRKNLWETQQIMPAPGTTYFQLVVQSDRVLLRDWPRQRFSQKWTRDGGLNPGEKVFKTQYFIDGEDRDQLVYIFGRKLYDEAIEAAKNSEGAQ</sequence>